<dbReference type="RefSeq" id="WP_230697707.1">
    <property type="nucleotide sequence ID" value="NZ_JAINWF010000006.1"/>
</dbReference>
<proteinExistence type="predicted"/>
<dbReference type="AlphaFoldDB" id="A0A9X1N5I0"/>
<accession>A0A9X1N5I0</accession>
<reference evidence="1" key="1">
    <citation type="submission" date="2021-08" db="EMBL/GenBank/DDBJ databases">
        <title>Isolation and characterization of neutrophilic mixotrophic iron-oxidizing bacteria from deep-sea hydrothermal vents.</title>
        <authorList>
            <person name="He Y."/>
        </authorList>
    </citation>
    <scope>NUCLEOTIDE SEQUENCE</scope>
    <source>
        <strain evidence="1">IOP_13</strain>
    </source>
</reference>
<evidence type="ECO:0000313" key="1">
    <source>
        <dbReference type="EMBL" id="MCD1608629.1"/>
    </source>
</evidence>
<evidence type="ECO:0000313" key="2">
    <source>
        <dbReference type="Proteomes" id="UP001138989"/>
    </source>
</evidence>
<dbReference type="Proteomes" id="UP001138989">
    <property type="component" value="Unassembled WGS sequence"/>
</dbReference>
<keyword evidence="2" id="KW-1185">Reference proteome</keyword>
<gene>
    <name evidence="1" type="ORF">K7H17_12200</name>
</gene>
<sequence>MSFLGFNAPVEHIGFIGNSNALAEVISKSTGKPTGGAFPLGNITSALIDISTEKVSMKDMGSGSMGTLLEHTVSTTMSVTLTLGSLSPENIALGAYSDVIKDAAEVGKTFVGSAYRDRSIIPDGIIASVESITGADAVELVEGTDYIVSNGSIYFTPESAITDGEEVQVSYTTVNTKRLEAMINSDLNLRIVFDGMNVSRGNAPVKVTLHNVAISPMTQRQLIGSDYGSIELKGTLLLSRQAFGPGYSRYFKEEHADAI</sequence>
<protein>
    <submittedName>
        <fullName evidence="1">Uncharacterized protein</fullName>
    </submittedName>
</protein>
<comment type="caution">
    <text evidence="1">The sequence shown here is derived from an EMBL/GenBank/DDBJ whole genome shotgun (WGS) entry which is preliminary data.</text>
</comment>
<organism evidence="1 2">
    <name type="scientific">Stutzerimonas kunmingensis</name>
    <dbReference type="NCBI Taxonomy" id="1211807"/>
    <lineage>
        <taxon>Bacteria</taxon>
        <taxon>Pseudomonadati</taxon>
        <taxon>Pseudomonadota</taxon>
        <taxon>Gammaproteobacteria</taxon>
        <taxon>Pseudomonadales</taxon>
        <taxon>Pseudomonadaceae</taxon>
        <taxon>Stutzerimonas</taxon>
    </lineage>
</organism>
<name>A0A9X1N5I0_9GAMM</name>
<dbReference type="EMBL" id="JAINWF010000006">
    <property type="protein sequence ID" value="MCD1608629.1"/>
    <property type="molecule type" value="Genomic_DNA"/>
</dbReference>